<dbReference type="GO" id="GO:0004222">
    <property type="term" value="F:metalloendopeptidase activity"/>
    <property type="evidence" value="ECO:0007669"/>
    <property type="project" value="InterPro"/>
</dbReference>
<feature type="domain" description="Peptidase M16 N-terminal" evidence="4">
    <location>
        <begin position="45"/>
        <end position="190"/>
    </location>
</feature>
<feature type="domain" description="Peptidase M16 C-terminal" evidence="5">
    <location>
        <begin position="642"/>
        <end position="817"/>
    </location>
</feature>
<gene>
    <name evidence="6" type="ORF">HY912_18330</name>
</gene>
<comment type="cofactor">
    <cofactor evidence="1">
        <name>Zn(2+)</name>
        <dbReference type="ChEBI" id="CHEBI:29105"/>
    </cofactor>
</comment>
<evidence type="ECO:0000256" key="1">
    <source>
        <dbReference type="ARBA" id="ARBA00001947"/>
    </source>
</evidence>
<dbReference type="GO" id="GO:0006508">
    <property type="term" value="P:proteolysis"/>
    <property type="evidence" value="ECO:0007669"/>
    <property type="project" value="InterPro"/>
</dbReference>
<name>A0A9D6V3K2_9BACT</name>
<dbReference type="PANTHER" id="PTHR11851">
    <property type="entry name" value="METALLOPROTEASE"/>
    <property type="match status" value="1"/>
</dbReference>
<evidence type="ECO:0000256" key="2">
    <source>
        <dbReference type="ARBA" id="ARBA00007261"/>
    </source>
</evidence>
<accession>A0A9D6V3K2</accession>
<feature type="domain" description="Peptidase M16 C-terminal" evidence="5">
    <location>
        <begin position="197"/>
        <end position="373"/>
    </location>
</feature>
<reference evidence="6" key="1">
    <citation type="submission" date="2020-07" db="EMBL/GenBank/DDBJ databases">
        <title>Huge and variable diversity of episymbiotic CPR bacteria and DPANN archaea in groundwater ecosystems.</title>
        <authorList>
            <person name="He C.Y."/>
            <person name="Keren R."/>
            <person name="Whittaker M."/>
            <person name="Farag I.F."/>
            <person name="Doudna J."/>
            <person name="Cate J.H.D."/>
            <person name="Banfield J.F."/>
        </authorList>
    </citation>
    <scope>NUCLEOTIDE SEQUENCE</scope>
    <source>
        <strain evidence="6">NC_groundwater_1664_Pr3_B-0.1um_52_9</strain>
    </source>
</reference>
<dbReference type="SUPFAM" id="SSF63411">
    <property type="entry name" value="LuxS/MPP-like metallohydrolase"/>
    <property type="match status" value="4"/>
</dbReference>
<dbReference type="InterPro" id="IPR050361">
    <property type="entry name" value="MPP/UQCRC_Complex"/>
</dbReference>
<proteinExistence type="inferred from homology"/>
<dbReference type="InterPro" id="IPR011249">
    <property type="entry name" value="Metalloenz_LuxS/M16"/>
</dbReference>
<evidence type="ECO:0000256" key="3">
    <source>
        <dbReference type="RuleBase" id="RU004447"/>
    </source>
</evidence>
<dbReference type="PROSITE" id="PS00143">
    <property type="entry name" value="INSULINASE"/>
    <property type="match status" value="1"/>
</dbReference>
<organism evidence="6 7">
    <name type="scientific">Desulfomonile tiedjei</name>
    <dbReference type="NCBI Taxonomy" id="2358"/>
    <lineage>
        <taxon>Bacteria</taxon>
        <taxon>Pseudomonadati</taxon>
        <taxon>Thermodesulfobacteriota</taxon>
        <taxon>Desulfomonilia</taxon>
        <taxon>Desulfomonilales</taxon>
        <taxon>Desulfomonilaceae</taxon>
        <taxon>Desulfomonile</taxon>
    </lineage>
</organism>
<dbReference type="Pfam" id="PF05193">
    <property type="entry name" value="Peptidase_M16_C"/>
    <property type="match status" value="2"/>
</dbReference>
<dbReference type="Gene3D" id="3.30.830.10">
    <property type="entry name" value="Metalloenzyme, LuxS/M16 peptidase-like"/>
    <property type="match status" value="4"/>
</dbReference>
<evidence type="ECO:0000313" key="6">
    <source>
        <dbReference type="EMBL" id="MBI5251450.1"/>
    </source>
</evidence>
<evidence type="ECO:0000259" key="5">
    <source>
        <dbReference type="Pfam" id="PF05193"/>
    </source>
</evidence>
<evidence type="ECO:0000259" key="4">
    <source>
        <dbReference type="Pfam" id="PF00675"/>
    </source>
</evidence>
<protein>
    <submittedName>
        <fullName evidence="6">Insulinase family protein</fullName>
    </submittedName>
</protein>
<dbReference type="AlphaFoldDB" id="A0A9D6V3K2"/>
<dbReference type="Pfam" id="PF00675">
    <property type="entry name" value="Peptidase_M16"/>
    <property type="match status" value="2"/>
</dbReference>
<evidence type="ECO:0000313" key="7">
    <source>
        <dbReference type="Proteomes" id="UP000807825"/>
    </source>
</evidence>
<dbReference type="EMBL" id="JACRDE010000480">
    <property type="protein sequence ID" value="MBI5251450.1"/>
    <property type="molecule type" value="Genomic_DNA"/>
</dbReference>
<dbReference type="Proteomes" id="UP000807825">
    <property type="component" value="Unassembled WGS sequence"/>
</dbReference>
<dbReference type="InterPro" id="IPR001431">
    <property type="entry name" value="Pept_M16_Zn_BS"/>
</dbReference>
<dbReference type="InterPro" id="IPR011765">
    <property type="entry name" value="Pept_M16_N"/>
</dbReference>
<dbReference type="PANTHER" id="PTHR11851:SF49">
    <property type="entry name" value="MITOCHONDRIAL-PROCESSING PEPTIDASE SUBUNIT ALPHA"/>
    <property type="match status" value="1"/>
</dbReference>
<comment type="caution">
    <text evidence="6">The sequence shown here is derived from an EMBL/GenBank/DDBJ whole genome shotgun (WGS) entry which is preliminary data.</text>
</comment>
<dbReference type="InterPro" id="IPR007863">
    <property type="entry name" value="Peptidase_M16_C"/>
</dbReference>
<comment type="similarity">
    <text evidence="2 3">Belongs to the peptidase M16 family.</text>
</comment>
<sequence length="889" mass="98673">MVGYSTTRSAVLLIVGLLILSMAPIKAYGMEDKLKHFTLPNGLDVFVKEDHARKVATIQIWVKVGSADEELSELGISHVIEHMAFKGTEQRGVGKIASEIEALGGDINAYTSWDETVFHVTVPSSEVSKGLEIVTDAVFRPAIDPKELEKEKQVVIEEILEGEERPERKASKLLFHTAYEKAPYKYPVIGYKEIVEKITRDDIIKFRAKWYVPENMFFVVVGDVNPGELRANLEQYTADLKATGFFRPPRASEPVQKDIRSAVLRDGNSRETRMHIAFHIPSMESSDVNALDLAADILGARESSRLVKALKKEKGLVNSISAFALTPKDPGILVVSATLDAKNIEQVTNGIMEQLALLQKQLPDPEELERAKTHIESQHIYARETVQGMARSIGSFEADLGDANYEEKYLALNRTVTPEQVSSAVKRYLVPPNVTVSVLMPETQAENFEIEQLVNLIRPFGAASKTQTAQAAASENATVVKTLPNGMKVVLQPDDSNPVVSFRIAMLGGKRFETKETEGIMNFISQMINKGTSKMTEDEIARKVEDMGGRLNGFSGYDSFGLTTSFFSRHVDPGLELLAQLYTDSAFPADKLERERNLILNRIKTEPDRPVQYTVNVLNATVFKDHPYGFVKEGTLATVAGFTGDDLNQTYRRYAVPSNTIISGVGDMDVNKTMTYIEQLFGKLPAKQLDAPVVPPEEPLKKVQESIVKIPRAKTHLAVGFRGTTLSDEDRYPMEVLNNILAGQGGRLFLQLRDKESLAYVVTSFVRPGLEPGVFALYMATEPSKADKASEGLLREIDKVKSQPVNGAELQRSVTNLIGNHLISLQSSWSRAENTALNTLYGLGYDYDSVYVKKIAKVTPDDVQRVAKKYLDLKHCAIVKILPEENDKQ</sequence>
<feature type="domain" description="Peptidase M16 N-terminal" evidence="4">
    <location>
        <begin position="488"/>
        <end position="629"/>
    </location>
</feature>
<dbReference type="GO" id="GO:0046872">
    <property type="term" value="F:metal ion binding"/>
    <property type="evidence" value="ECO:0007669"/>
    <property type="project" value="InterPro"/>
</dbReference>